<evidence type="ECO:0000256" key="2">
    <source>
        <dbReference type="ARBA" id="ARBA00022676"/>
    </source>
</evidence>
<name>A0A7S1LMK9_ALECA</name>
<keyword evidence="6" id="KW-0732">Signal</keyword>
<evidence type="ECO:0000256" key="6">
    <source>
        <dbReference type="SAM" id="SignalP"/>
    </source>
</evidence>
<dbReference type="GO" id="GO:0016757">
    <property type="term" value="F:glycosyltransferase activity"/>
    <property type="evidence" value="ECO:0007669"/>
    <property type="project" value="UniProtKB-KW"/>
</dbReference>
<comment type="subcellular location">
    <subcellularLocation>
        <location evidence="1">Membrane</location>
        <topology evidence="1">Single-pass type II membrane protein</topology>
    </subcellularLocation>
</comment>
<evidence type="ECO:0000313" key="7">
    <source>
        <dbReference type="EMBL" id="CAD9108510.1"/>
    </source>
</evidence>
<keyword evidence="4" id="KW-0472">Membrane</keyword>
<evidence type="ECO:0000256" key="4">
    <source>
        <dbReference type="ARBA" id="ARBA00023136"/>
    </source>
</evidence>
<feature type="chain" id="PRO_5031410461" evidence="6">
    <location>
        <begin position="22"/>
        <end position="315"/>
    </location>
</feature>
<protein>
    <submittedName>
        <fullName evidence="7">Uncharacterized protein</fullName>
    </submittedName>
</protein>
<evidence type="ECO:0000256" key="5">
    <source>
        <dbReference type="ARBA" id="ARBA00023180"/>
    </source>
</evidence>
<dbReference type="AlphaFoldDB" id="A0A7S1LMK9"/>
<dbReference type="EMBL" id="HBGE01018603">
    <property type="protein sequence ID" value="CAD9108510.1"/>
    <property type="molecule type" value="Transcribed_RNA"/>
</dbReference>
<organism evidence="7">
    <name type="scientific">Alexandrium catenella</name>
    <name type="common">Red tide dinoflagellate</name>
    <name type="synonym">Gonyaulax catenella</name>
    <dbReference type="NCBI Taxonomy" id="2925"/>
    <lineage>
        <taxon>Eukaryota</taxon>
        <taxon>Sar</taxon>
        <taxon>Alveolata</taxon>
        <taxon>Dinophyceae</taxon>
        <taxon>Gonyaulacales</taxon>
        <taxon>Pyrocystaceae</taxon>
        <taxon>Alexandrium</taxon>
    </lineage>
</organism>
<sequence>MPHPQRLFALAFLLAWHTAGALLVQSSADHDESPLVDTSCANSVSFLFLARDGLPLQQVWRKFLDGCEPGGFTVHIHSQQGNSTPAALPEAQLVADPVEGELRRNYTMQLAMHRLYRDASRTVAPNGCRPRWAQMLSDSCAPLRSCADLQAILSSNSGSSLIESWLCTVGAKADACYSRKPGYWRRPWYKAHQWNTLWMDHARMLLAREEENFKNWHGHQVPDEHYAINILDSLGANHTAFGLTHVYPFLTGRKAHPEDIDCPKDPAQNPPGRGHVAFSSSVQDVVTAGRVFARKFGAECVDSLLANLPDATKPR</sequence>
<reference evidence="7" key="1">
    <citation type="submission" date="2021-01" db="EMBL/GenBank/DDBJ databases">
        <authorList>
            <person name="Corre E."/>
            <person name="Pelletier E."/>
            <person name="Niang G."/>
            <person name="Scheremetjew M."/>
            <person name="Finn R."/>
            <person name="Kale V."/>
            <person name="Holt S."/>
            <person name="Cochrane G."/>
            <person name="Meng A."/>
            <person name="Brown T."/>
            <person name="Cohen L."/>
        </authorList>
    </citation>
    <scope>NUCLEOTIDE SEQUENCE</scope>
    <source>
        <strain evidence="7">OF101</strain>
    </source>
</reference>
<keyword evidence="3" id="KW-0808">Transferase</keyword>
<dbReference type="InterPro" id="IPR003406">
    <property type="entry name" value="Glyco_trans_14"/>
</dbReference>
<keyword evidence="5" id="KW-0325">Glycoprotein</keyword>
<dbReference type="GO" id="GO:0016020">
    <property type="term" value="C:membrane"/>
    <property type="evidence" value="ECO:0007669"/>
    <property type="project" value="UniProtKB-SubCell"/>
</dbReference>
<dbReference type="PANTHER" id="PTHR31042">
    <property type="entry name" value="CORE-2/I-BRANCHING BETA-1,6-N-ACETYLGLUCOSAMINYLTRANSFERASE FAMILY PROTEIN-RELATED"/>
    <property type="match status" value="1"/>
</dbReference>
<gene>
    <name evidence="7" type="ORF">ACAT0790_LOCUS11147</name>
</gene>
<evidence type="ECO:0000256" key="3">
    <source>
        <dbReference type="ARBA" id="ARBA00022679"/>
    </source>
</evidence>
<dbReference type="PANTHER" id="PTHR31042:SF150">
    <property type="entry name" value="OS06G0661900 PROTEIN"/>
    <property type="match status" value="1"/>
</dbReference>
<evidence type="ECO:0000256" key="1">
    <source>
        <dbReference type="ARBA" id="ARBA00004606"/>
    </source>
</evidence>
<dbReference type="Pfam" id="PF02485">
    <property type="entry name" value="Branch"/>
    <property type="match status" value="1"/>
</dbReference>
<keyword evidence="2" id="KW-0328">Glycosyltransferase</keyword>
<dbReference type="InterPro" id="IPR044174">
    <property type="entry name" value="BC10-like"/>
</dbReference>
<proteinExistence type="predicted"/>
<feature type="signal peptide" evidence="6">
    <location>
        <begin position="1"/>
        <end position="21"/>
    </location>
</feature>
<accession>A0A7S1LMK9</accession>